<gene>
    <name evidence="3" type="ORF">F4Y42_17235</name>
</gene>
<feature type="transmembrane region" description="Helical" evidence="2">
    <location>
        <begin position="43"/>
        <end position="63"/>
    </location>
</feature>
<evidence type="ECO:0000256" key="2">
    <source>
        <dbReference type="SAM" id="Phobius"/>
    </source>
</evidence>
<reference evidence="3" key="1">
    <citation type="submission" date="2019-09" db="EMBL/GenBank/DDBJ databases">
        <title>Characterisation of the sponge microbiome using genome-centric metagenomics.</title>
        <authorList>
            <person name="Engelberts J.P."/>
            <person name="Robbins S.J."/>
            <person name="De Goeij J.M."/>
            <person name="Aranda M."/>
            <person name="Bell S.C."/>
            <person name="Webster N.S."/>
        </authorList>
    </citation>
    <scope>NUCLEOTIDE SEQUENCE</scope>
    <source>
        <strain evidence="3">SB0664_bin_27</strain>
    </source>
</reference>
<feature type="transmembrane region" description="Helical" evidence="2">
    <location>
        <begin position="70"/>
        <end position="89"/>
    </location>
</feature>
<feature type="transmembrane region" description="Helical" evidence="2">
    <location>
        <begin position="173"/>
        <end position="195"/>
    </location>
</feature>
<organism evidence="3">
    <name type="scientific">Caldilineaceae bacterium SB0664_bin_27</name>
    <dbReference type="NCBI Taxonomy" id="2605260"/>
    <lineage>
        <taxon>Bacteria</taxon>
        <taxon>Bacillati</taxon>
        <taxon>Chloroflexota</taxon>
        <taxon>Caldilineae</taxon>
        <taxon>Caldilineales</taxon>
        <taxon>Caldilineaceae</taxon>
    </lineage>
</organism>
<feature type="transmembrane region" description="Helical" evidence="2">
    <location>
        <begin position="95"/>
        <end position="113"/>
    </location>
</feature>
<feature type="transmembrane region" description="Helical" evidence="2">
    <location>
        <begin position="120"/>
        <end position="141"/>
    </location>
</feature>
<protein>
    <recommendedName>
        <fullName evidence="4">DUF5668 domain-containing protein</fullName>
    </recommendedName>
</protein>
<proteinExistence type="predicted"/>
<comment type="caution">
    <text evidence="3">The sequence shown here is derived from an EMBL/GenBank/DDBJ whole genome shotgun (WGS) entry which is preliminary data.</text>
</comment>
<evidence type="ECO:0000313" key="3">
    <source>
        <dbReference type="EMBL" id="MXY95188.1"/>
    </source>
</evidence>
<dbReference type="EMBL" id="VXRG01000138">
    <property type="protein sequence ID" value="MXY95188.1"/>
    <property type="molecule type" value="Genomic_DNA"/>
</dbReference>
<sequence length="275" mass="29796">MTAKSSDNRVNNLIWGVLLALAGVGLLLFNFDVFVHFEPYVQYGAAALLGVLALLFVGGYLSARDNWWRLIPGWTLIALAAMVYLSTLPALDQRVTAGVLFAGQALAFAHIYLLDRAERWWAIIPGGFMLMLGITIALSSLTEEPEVLGAVLFIGLGAVFFVLYLLGQRWQLWWALVPGSVLVLLGLFLFSVGLGQQNLPLRLWPALLPLLGAWLIWRATRPLSGSKLNVDAAPSQSRASSGSSEGVVRARRLGEYGGPAPGATVEVLPDPEETQ</sequence>
<feature type="transmembrane region" description="Helical" evidence="2">
    <location>
        <begin position="12"/>
        <end position="31"/>
    </location>
</feature>
<feature type="compositionally biased region" description="Low complexity" evidence="1">
    <location>
        <begin position="232"/>
        <end position="247"/>
    </location>
</feature>
<keyword evidence="2" id="KW-0812">Transmembrane</keyword>
<dbReference type="AlphaFoldDB" id="A0A6B0Z0L1"/>
<feature type="region of interest" description="Disordered" evidence="1">
    <location>
        <begin position="227"/>
        <end position="275"/>
    </location>
</feature>
<keyword evidence="2" id="KW-1133">Transmembrane helix</keyword>
<accession>A0A6B0Z0L1</accession>
<evidence type="ECO:0000256" key="1">
    <source>
        <dbReference type="SAM" id="MobiDB-lite"/>
    </source>
</evidence>
<feature type="transmembrane region" description="Helical" evidence="2">
    <location>
        <begin position="147"/>
        <end position="166"/>
    </location>
</feature>
<name>A0A6B0Z0L1_9CHLR</name>
<evidence type="ECO:0008006" key="4">
    <source>
        <dbReference type="Google" id="ProtNLM"/>
    </source>
</evidence>
<keyword evidence="2" id="KW-0472">Membrane</keyword>
<feature type="transmembrane region" description="Helical" evidence="2">
    <location>
        <begin position="201"/>
        <end position="217"/>
    </location>
</feature>